<dbReference type="EMBL" id="UINC01003320">
    <property type="protein sequence ID" value="SVA05270.1"/>
    <property type="molecule type" value="Genomic_DNA"/>
</dbReference>
<dbReference type="InterPro" id="IPR045584">
    <property type="entry name" value="Pilin-like"/>
</dbReference>
<evidence type="ECO:0000256" key="1">
    <source>
        <dbReference type="ARBA" id="ARBA00004377"/>
    </source>
</evidence>
<dbReference type="PANTHER" id="PTHR39583:SF2">
    <property type="entry name" value="TYPE II SECRETION SYSTEM PROTEIN J"/>
    <property type="match status" value="1"/>
</dbReference>
<dbReference type="Gene3D" id="3.10.610.10">
    <property type="entry name" value="GSPII I/J protein-like"/>
    <property type="match status" value="1"/>
</dbReference>
<keyword evidence="6" id="KW-1133">Transmembrane helix</keyword>
<keyword evidence="4" id="KW-0997">Cell inner membrane</keyword>
<dbReference type="PANTHER" id="PTHR39583">
    <property type="entry name" value="TYPE II SECRETION SYSTEM PROTEIN J-RELATED"/>
    <property type="match status" value="1"/>
</dbReference>
<dbReference type="InterPro" id="IPR010055">
    <property type="entry name" value="T2SS_protein-GspJ"/>
</dbReference>
<accession>A0A381SMK8</accession>
<evidence type="ECO:0000256" key="3">
    <source>
        <dbReference type="ARBA" id="ARBA00022481"/>
    </source>
</evidence>
<name>A0A381SMK8_9ZZZZ</name>
<evidence type="ECO:0000256" key="6">
    <source>
        <dbReference type="ARBA" id="ARBA00022989"/>
    </source>
</evidence>
<comment type="subcellular location">
    <subcellularLocation>
        <location evidence="1">Cell inner membrane</location>
        <topology evidence="1">Single-pass membrane protein</topology>
    </subcellularLocation>
</comment>
<dbReference type="Pfam" id="PF11612">
    <property type="entry name" value="T2SSJ"/>
    <property type="match status" value="1"/>
</dbReference>
<proteinExistence type="predicted"/>
<evidence type="ECO:0000256" key="7">
    <source>
        <dbReference type="ARBA" id="ARBA00023136"/>
    </source>
</evidence>
<dbReference type="GO" id="GO:0015628">
    <property type="term" value="P:protein secretion by the type II secretion system"/>
    <property type="evidence" value="ECO:0007669"/>
    <property type="project" value="InterPro"/>
</dbReference>
<evidence type="ECO:0000256" key="5">
    <source>
        <dbReference type="ARBA" id="ARBA00022692"/>
    </source>
</evidence>
<evidence type="ECO:0000256" key="2">
    <source>
        <dbReference type="ARBA" id="ARBA00022475"/>
    </source>
</evidence>
<protein>
    <submittedName>
        <fullName evidence="8">Uncharacterized protein</fullName>
    </submittedName>
</protein>
<dbReference type="AlphaFoldDB" id="A0A381SMK8"/>
<keyword evidence="2" id="KW-1003">Cell membrane</keyword>
<dbReference type="NCBIfam" id="TIGR01711">
    <property type="entry name" value="gspJ"/>
    <property type="match status" value="1"/>
</dbReference>
<reference evidence="8" key="1">
    <citation type="submission" date="2018-05" db="EMBL/GenBank/DDBJ databases">
        <authorList>
            <person name="Lanie J.A."/>
            <person name="Ng W.-L."/>
            <person name="Kazmierczak K.M."/>
            <person name="Andrzejewski T.M."/>
            <person name="Davidsen T.M."/>
            <person name="Wayne K.J."/>
            <person name="Tettelin H."/>
            <person name="Glass J.I."/>
            <person name="Rusch D."/>
            <person name="Podicherti R."/>
            <person name="Tsui H.-C.T."/>
            <person name="Winkler M.E."/>
        </authorList>
    </citation>
    <scope>NUCLEOTIDE SEQUENCE</scope>
</reference>
<evidence type="ECO:0000313" key="8">
    <source>
        <dbReference type="EMBL" id="SVA05270.1"/>
    </source>
</evidence>
<keyword evidence="3" id="KW-0488">Methylation</keyword>
<keyword evidence="5" id="KW-0812">Transmembrane</keyword>
<gene>
    <name evidence="8" type="ORF">METZ01_LOCUS58124</name>
</gene>
<dbReference type="GO" id="GO:0015627">
    <property type="term" value="C:type II protein secretion system complex"/>
    <property type="evidence" value="ECO:0007669"/>
    <property type="project" value="InterPro"/>
</dbReference>
<organism evidence="8">
    <name type="scientific">marine metagenome</name>
    <dbReference type="NCBI Taxonomy" id="408172"/>
    <lineage>
        <taxon>unclassified sequences</taxon>
        <taxon>metagenomes</taxon>
        <taxon>ecological metagenomes</taxon>
    </lineage>
</organism>
<dbReference type="SUPFAM" id="SSF54523">
    <property type="entry name" value="Pili subunits"/>
    <property type="match status" value="1"/>
</dbReference>
<keyword evidence="7" id="KW-0472">Membrane</keyword>
<sequence>MLIALGVFSVIGIMSSQLVARMMDTTERVTERGRELTELQRAFEIMRRDVEQVSYRYVRDELGDEGLPLEIGGNELIELTRNGWVNPTGATRTELQRVAYELRGTDLYRIFWPVLDRAPTTQPLAQRLLSDLVNAEFRAVDLSGAEYLYWPLSPEYDEDPERQLVAIRLTVGSETFGEIQRLWEVPVGADVLAKSSTENIEGKVEEEVED</sequence>
<dbReference type="GO" id="GO:0005886">
    <property type="term" value="C:plasma membrane"/>
    <property type="evidence" value="ECO:0007669"/>
    <property type="project" value="UniProtKB-SubCell"/>
</dbReference>
<evidence type="ECO:0000256" key="4">
    <source>
        <dbReference type="ARBA" id="ARBA00022519"/>
    </source>
</evidence>
<dbReference type="InterPro" id="IPR051621">
    <property type="entry name" value="T2SS_protein_J"/>
</dbReference>